<feature type="region of interest" description="Disordered" evidence="3">
    <location>
        <begin position="200"/>
        <end position="226"/>
    </location>
</feature>
<dbReference type="PROSITE" id="PS51419">
    <property type="entry name" value="RAB"/>
    <property type="match status" value="1"/>
</dbReference>
<reference evidence="4 5" key="1">
    <citation type="journal article" date="2018" name="New Phytol.">
        <title>Comparative genomics and transcriptomics depict ericoid mycorrhizal fungi as versatile saprotrophs and plant mutualists.</title>
        <authorList>
            <person name="Martino E."/>
            <person name="Morin E."/>
            <person name="Grelet G.A."/>
            <person name="Kuo A."/>
            <person name="Kohler A."/>
            <person name="Daghino S."/>
            <person name="Barry K.W."/>
            <person name="Cichocki N."/>
            <person name="Clum A."/>
            <person name="Dockter R.B."/>
            <person name="Hainaut M."/>
            <person name="Kuo R.C."/>
            <person name="LaButti K."/>
            <person name="Lindahl B.D."/>
            <person name="Lindquist E.A."/>
            <person name="Lipzen A."/>
            <person name="Khouja H.R."/>
            <person name="Magnuson J."/>
            <person name="Murat C."/>
            <person name="Ohm R.A."/>
            <person name="Singer S.W."/>
            <person name="Spatafora J.W."/>
            <person name="Wang M."/>
            <person name="Veneault-Fourrey C."/>
            <person name="Henrissat B."/>
            <person name="Grigoriev I.V."/>
            <person name="Martin F.M."/>
            <person name="Perotto S."/>
        </authorList>
    </citation>
    <scope>NUCLEOTIDE SEQUENCE [LARGE SCALE GENOMIC DNA]</scope>
    <source>
        <strain evidence="4 5">ATCC 22711</strain>
    </source>
</reference>
<name>A0A2T3ARH0_AMORE</name>
<dbReference type="InterPro" id="IPR027417">
    <property type="entry name" value="P-loop_NTPase"/>
</dbReference>
<keyword evidence="1" id="KW-0547">Nucleotide-binding</keyword>
<dbReference type="RefSeq" id="XP_024717266.1">
    <property type="nucleotide sequence ID" value="XM_024867058.1"/>
</dbReference>
<dbReference type="GO" id="GO:0003924">
    <property type="term" value="F:GTPase activity"/>
    <property type="evidence" value="ECO:0007669"/>
    <property type="project" value="InterPro"/>
</dbReference>
<keyword evidence="5" id="KW-1185">Reference proteome</keyword>
<protein>
    <submittedName>
        <fullName evidence="4">Uncharacterized protein</fullName>
    </submittedName>
</protein>
<evidence type="ECO:0000256" key="2">
    <source>
        <dbReference type="ARBA" id="ARBA00023134"/>
    </source>
</evidence>
<evidence type="ECO:0000256" key="3">
    <source>
        <dbReference type="SAM" id="MobiDB-lite"/>
    </source>
</evidence>
<gene>
    <name evidence="4" type="ORF">M430DRAFT_37112</name>
</gene>
<dbReference type="GeneID" id="36575139"/>
<dbReference type="Gene3D" id="3.40.50.300">
    <property type="entry name" value="P-loop containing nucleotide triphosphate hydrolases"/>
    <property type="match status" value="1"/>
</dbReference>
<dbReference type="PANTHER" id="PTHR24070">
    <property type="entry name" value="RAS, DI-RAS, AND RHEB FAMILY MEMBERS OF SMALL GTPASE SUPERFAMILY"/>
    <property type="match status" value="1"/>
</dbReference>
<dbReference type="EMBL" id="KZ679017">
    <property type="protein sequence ID" value="PSS08968.1"/>
    <property type="molecule type" value="Genomic_DNA"/>
</dbReference>
<dbReference type="OrthoDB" id="3537870at2759"/>
<dbReference type="GO" id="GO:0005525">
    <property type="term" value="F:GTP binding"/>
    <property type="evidence" value="ECO:0007669"/>
    <property type="project" value="UniProtKB-KW"/>
</dbReference>
<dbReference type="InterPro" id="IPR020849">
    <property type="entry name" value="Small_GTPase_Ras-type"/>
</dbReference>
<proteinExistence type="predicted"/>
<evidence type="ECO:0000256" key="1">
    <source>
        <dbReference type="ARBA" id="ARBA00022741"/>
    </source>
</evidence>
<evidence type="ECO:0000313" key="4">
    <source>
        <dbReference type="EMBL" id="PSS08968.1"/>
    </source>
</evidence>
<dbReference type="Proteomes" id="UP000241818">
    <property type="component" value="Unassembled WGS sequence"/>
</dbReference>
<dbReference type="Pfam" id="PF00071">
    <property type="entry name" value="Ras"/>
    <property type="match status" value="1"/>
</dbReference>
<dbReference type="STRING" id="857342.A0A2T3ARH0"/>
<keyword evidence="2" id="KW-0342">GTP-binding</keyword>
<accession>A0A2T3ARH0</accession>
<evidence type="ECO:0000313" key="5">
    <source>
        <dbReference type="Proteomes" id="UP000241818"/>
    </source>
</evidence>
<dbReference type="InterPro" id="IPR001806">
    <property type="entry name" value="Small_GTPase"/>
</dbReference>
<dbReference type="InParanoid" id="A0A2T3ARH0"/>
<dbReference type="PRINTS" id="PR00449">
    <property type="entry name" value="RASTRNSFRMNG"/>
</dbReference>
<feature type="compositionally biased region" description="Basic residues" evidence="3">
    <location>
        <begin position="207"/>
        <end position="226"/>
    </location>
</feature>
<sequence length="226" mass="25705">MTSPTPNLPNESHLLEDYNFVVLGLPGVGKSTFVTQFTTTHHPAQTSPPPSTLPHQQIQLSVDNQPCQISLSEAGPSSSSVALRKEYISASQAAILMYSITSKESFEKIREIWGEVREVKEEMGMWEPFQMGLVGNKMDLEGERVVGVHEGMGVAETLGCAFWEAEAETGRNTKELVEELVRKVRTYRDNERIRYEQMKEEAEKAKKEKVKNDRRKKMMPWKRLFS</sequence>
<dbReference type="AlphaFoldDB" id="A0A2T3ARH0"/>
<dbReference type="GO" id="GO:0016020">
    <property type="term" value="C:membrane"/>
    <property type="evidence" value="ECO:0007669"/>
    <property type="project" value="InterPro"/>
</dbReference>
<dbReference type="SMART" id="SM00175">
    <property type="entry name" value="RAB"/>
    <property type="match status" value="1"/>
</dbReference>
<dbReference type="PROSITE" id="PS51421">
    <property type="entry name" value="RAS"/>
    <property type="match status" value="1"/>
</dbReference>
<dbReference type="SUPFAM" id="SSF52540">
    <property type="entry name" value="P-loop containing nucleoside triphosphate hydrolases"/>
    <property type="match status" value="1"/>
</dbReference>
<organism evidence="4 5">
    <name type="scientific">Amorphotheca resinae ATCC 22711</name>
    <dbReference type="NCBI Taxonomy" id="857342"/>
    <lineage>
        <taxon>Eukaryota</taxon>
        <taxon>Fungi</taxon>
        <taxon>Dikarya</taxon>
        <taxon>Ascomycota</taxon>
        <taxon>Pezizomycotina</taxon>
        <taxon>Leotiomycetes</taxon>
        <taxon>Helotiales</taxon>
        <taxon>Amorphothecaceae</taxon>
        <taxon>Amorphotheca</taxon>
    </lineage>
</organism>
<dbReference type="SMART" id="SM00173">
    <property type="entry name" value="RAS"/>
    <property type="match status" value="1"/>
</dbReference>
<dbReference type="GO" id="GO:0007165">
    <property type="term" value="P:signal transduction"/>
    <property type="evidence" value="ECO:0007669"/>
    <property type="project" value="InterPro"/>
</dbReference>